<dbReference type="PRINTS" id="PR00315">
    <property type="entry name" value="ELONGATNFCT"/>
</dbReference>
<gene>
    <name evidence="16" type="ORF">BCR44DRAFT_1496627</name>
</gene>
<keyword evidence="9" id="KW-0342">GTP-binding</keyword>
<organism evidence="16 17">
    <name type="scientific">Catenaria anguillulae PL171</name>
    <dbReference type="NCBI Taxonomy" id="765915"/>
    <lineage>
        <taxon>Eukaryota</taxon>
        <taxon>Fungi</taxon>
        <taxon>Fungi incertae sedis</taxon>
        <taxon>Blastocladiomycota</taxon>
        <taxon>Blastocladiomycetes</taxon>
        <taxon>Blastocladiales</taxon>
        <taxon>Catenariaceae</taxon>
        <taxon>Catenaria</taxon>
    </lineage>
</organism>
<dbReference type="CDD" id="cd03704">
    <property type="entry name" value="eRF3_C_III"/>
    <property type="match status" value="1"/>
</dbReference>
<keyword evidence="7" id="KW-0547">Nucleotide-binding</keyword>
<accession>A0A1Y2HZC5</accession>
<dbReference type="PROSITE" id="PS51722">
    <property type="entry name" value="G_TR_2"/>
    <property type="match status" value="1"/>
</dbReference>
<dbReference type="GO" id="GO:0000288">
    <property type="term" value="P:nuclear-transcribed mRNA catabolic process, deadenylation-dependent decay"/>
    <property type="evidence" value="ECO:0007669"/>
    <property type="project" value="InterPro"/>
</dbReference>
<dbReference type="InterPro" id="IPR009001">
    <property type="entry name" value="Transl_elong_EF1A/Init_IF2_C"/>
</dbReference>
<dbReference type="GO" id="GO:0002184">
    <property type="term" value="P:cytoplasmic translational termination"/>
    <property type="evidence" value="ECO:0007669"/>
    <property type="project" value="UniProtKB-ARBA"/>
</dbReference>
<dbReference type="GO" id="GO:0003924">
    <property type="term" value="F:GTPase activity"/>
    <property type="evidence" value="ECO:0007669"/>
    <property type="project" value="InterPro"/>
</dbReference>
<evidence type="ECO:0000256" key="11">
    <source>
        <dbReference type="ARBA" id="ARBA00030210"/>
    </source>
</evidence>
<comment type="subcellular location">
    <subcellularLocation>
        <location evidence="1">Cytoplasm</location>
    </subcellularLocation>
</comment>
<dbReference type="InterPro" id="IPR031157">
    <property type="entry name" value="G_TR_CS"/>
</dbReference>
<evidence type="ECO:0000256" key="10">
    <source>
        <dbReference type="ARBA" id="ARBA00029585"/>
    </source>
</evidence>
<dbReference type="PROSITE" id="PS00301">
    <property type="entry name" value="G_TR_1"/>
    <property type="match status" value="1"/>
</dbReference>
<evidence type="ECO:0000256" key="12">
    <source>
        <dbReference type="ARBA" id="ARBA00030845"/>
    </source>
</evidence>
<dbReference type="FunFam" id="3.40.50.300:FF:000503">
    <property type="entry name" value="Peptide chain release factor subunit 3"/>
    <property type="match status" value="1"/>
</dbReference>
<evidence type="ECO:0000259" key="15">
    <source>
        <dbReference type="PROSITE" id="PS51722"/>
    </source>
</evidence>
<comment type="similarity">
    <text evidence="2">Belongs to the TRAFAC class translation factor GTPase superfamily. Classic translation factor GTPase family. EF-Tu/EF-1A subfamily.</text>
</comment>
<dbReference type="Gene3D" id="2.40.30.10">
    <property type="entry name" value="Translation factors"/>
    <property type="match status" value="2"/>
</dbReference>
<dbReference type="InterPro" id="IPR027417">
    <property type="entry name" value="P-loop_NTPase"/>
</dbReference>
<dbReference type="Pfam" id="PF03144">
    <property type="entry name" value="GTP_EFTU_D2"/>
    <property type="match status" value="1"/>
</dbReference>
<dbReference type="OrthoDB" id="342024at2759"/>
<evidence type="ECO:0000256" key="14">
    <source>
        <dbReference type="SAM" id="MobiDB-lite"/>
    </source>
</evidence>
<dbReference type="CDD" id="cd01883">
    <property type="entry name" value="EF1_alpha"/>
    <property type="match status" value="1"/>
</dbReference>
<protein>
    <recommendedName>
        <fullName evidence="3">Eukaryotic peptide chain release factor GTP-binding subunit</fullName>
    </recommendedName>
    <alternativeName>
        <fullName evidence="13">ERF-3</fullName>
    </alternativeName>
    <alternativeName>
        <fullName evidence="12">ERF2</fullName>
    </alternativeName>
    <alternativeName>
        <fullName evidence="10">Polypeptide release factor 3</fullName>
    </alternativeName>
    <alternativeName>
        <fullName evidence="11">Translation release factor 3</fullName>
    </alternativeName>
</protein>
<evidence type="ECO:0000256" key="8">
    <source>
        <dbReference type="ARBA" id="ARBA00022917"/>
    </source>
</evidence>
<dbReference type="Gene3D" id="3.40.50.300">
    <property type="entry name" value="P-loop containing nucleotide triphosphate hydrolases"/>
    <property type="match status" value="1"/>
</dbReference>
<sequence length="573" mass="62146">MSGNPPPAKKLNPTAPAFVPNVKAPAFVPSWMKAAAPASAPAPAPARPRLLLLPSFPPPLHPWPRSRLLLLLLPHPGLRLQPVLPATPAPAASSSTASTPAKKTESKPAAAPAASKSEPASVAAAPIELSAEEQAIADEFFATQKEHLNIVFIGHVDAGKSTMGGHILFLTGMVDKRTMEKYEKEAKEAGRESWYLSWALDTNKEERAKGKTVEVGRAHFETDSRKYTILDAPGHKNYVPNMIGGASQADVAVLVISARRGEFETGFERGGQTREHAMLVKTTGVKKLIVVINKMDDPTVNWSQERYDECKSKLLPYLKSCGYNPKTDLEFLPISGYSGANLKDRVDSKTCPFYNGPSLLELLDSIPVDHKLAQAPLLMPISEKFKDMGTILMGKVEAGRILKGQSVLLVPNKIRGEVISVAVDDVEVTAAQAGDNVNVKVKGIEEEDVVNGAVLCSVASPVHAVTVFEAQLMIIESKTIITAGYEAVLHIHNAIEDMTLDALLHTVDRKTGKRTKKPPQFIKKGSMCIARIVCQRPVVLDTYKNNPQLGRFTIRCENTTIAMGKVTKLCDEE</sequence>
<evidence type="ECO:0000313" key="16">
    <source>
        <dbReference type="EMBL" id="ORZ39073.1"/>
    </source>
</evidence>
<evidence type="ECO:0000256" key="7">
    <source>
        <dbReference type="ARBA" id="ARBA00022741"/>
    </source>
</evidence>
<dbReference type="InterPro" id="IPR000795">
    <property type="entry name" value="T_Tr_GTP-bd_dom"/>
</dbReference>
<dbReference type="EMBL" id="MCFL01000006">
    <property type="protein sequence ID" value="ORZ39073.1"/>
    <property type="molecule type" value="Genomic_DNA"/>
</dbReference>
<dbReference type="InterPro" id="IPR004161">
    <property type="entry name" value="EFTu-like_2"/>
</dbReference>
<dbReference type="CDD" id="cd04089">
    <property type="entry name" value="eRF3_II"/>
    <property type="match status" value="1"/>
</dbReference>
<reference evidence="16 17" key="1">
    <citation type="submission" date="2016-07" db="EMBL/GenBank/DDBJ databases">
        <title>Pervasive Adenine N6-methylation of Active Genes in Fungi.</title>
        <authorList>
            <consortium name="DOE Joint Genome Institute"/>
            <person name="Mondo S.J."/>
            <person name="Dannebaum R.O."/>
            <person name="Kuo R.C."/>
            <person name="Labutti K."/>
            <person name="Haridas S."/>
            <person name="Kuo A."/>
            <person name="Salamov A."/>
            <person name="Ahrendt S.R."/>
            <person name="Lipzen A."/>
            <person name="Sullivan W."/>
            <person name="Andreopoulos W.B."/>
            <person name="Clum A."/>
            <person name="Lindquist E."/>
            <person name="Daum C."/>
            <person name="Ramamoorthy G.K."/>
            <person name="Gryganskyi A."/>
            <person name="Culley D."/>
            <person name="Magnuson J.K."/>
            <person name="James T.Y."/>
            <person name="O'Malley M.A."/>
            <person name="Stajich J.E."/>
            <person name="Spatafora J.W."/>
            <person name="Visel A."/>
            <person name="Grigoriev I.V."/>
        </authorList>
    </citation>
    <scope>NUCLEOTIDE SEQUENCE [LARGE SCALE GENOMIC DNA]</scope>
    <source>
        <strain evidence="16 17">PL171</strain>
    </source>
</reference>
<evidence type="ECO:0000256" key="1">
    <source>
        <dbReference type="ARBA" id="ARBA00004496"/>
    </source>
</evidence>
<dbReference type="GO" id="GO:0005829">
    <property type="term" value="C:cytosol"/>
    <property type="evidence" value="ECO:0007669"/>
    <property type="project" value="GOC"/>
</dbReference>
<evidence type="ECO:0000256" key="6">
    <source>
        <dbReference type="ARBA" id="ARBA00022737"/>
    </source>
</evidence>
<evidence type="ECO:0000313" key="17">
    <source>
        <dbReference type="Proteomes" id="UP000193411"/>
    </source>
</evidence>
<feature type="domain" description="Tr-type G" evidence="15">
    <location>
        <begin position="145"/>
        <end position="377"/>
    </location>
</feature>
<comment type="caution">
    <text evidence="16">The sequence shown here is derived from an EMBL/GenBank/DDBJ whole genome shotgun (WGS) entry which is preliminary data.</text>
</comment>
<dbReference type="GO" id="GO:0005525">
    <property type="term" value="F:GTP binding"/>
    <property type="evidence" value="ECO:0007669"/>
    <property type="project" value="UniProtKB-KW"/>
</dbReference>
<evidence type="ECO:0000256" key="2">
    <source>
        <dbReference type="ARBA" id="ARBA00007249"/>
    </source>
</evidence>
<evidence type="ECO:0000256" key="13">
    <source>
        <dbReference type="ARBA" id="ARBA00031881"/>
    </source>
</evidence>
<dbReference type="InterPro" id="IPR054696">
    <property type="entry name" value="GTP-eEF1A_C"/>
</dbReference>
<evidence type="ECO:0000256" key="9">
    <source>
        <dbReference type="ARBA" id="ARBA00023134"/>
    </source>
</evidence>
<name>A0A1Y2HZC5_9FUNG</name>
<dbReference type="InterPro" id="IPR050100">
    <property type="entry name" value="TRAFAC_GTPase_members"/>
</dbReference>
<feature type="region of interest" description="Disordered" evidence="14">
    <location>
        <begin position="84"/>
        <end position="118"/>
    </location>
</feature>
<dbReference type="PANTHER" id="PTHR23115">
    <property type="entry name" value="TRANSLATION FACTOR"/>
    <property type="match status" value="1"/>
</dbReference>
<keyword evidence="5" id="KW-0597">Phosphoprotein</keyword>
<dbReference type="FunFam" id="2.40.30.10:FF:000020">
    <property type="entry name" value="Translation elongation factor EF-1"/>
    <property type="match status" value="1"/>
</dbReference>
<dbReference type="Pfam" id="PF22594">
    <property type="entry name" value="GTP-eEF1A_C"/>
    <property type="match status" value="1"/>
</dbReference>
<keyword evidence="8" id="KW-0648">Protein biosynthesis</keyword>
<evidence type="ECO:0000256" key="4">
    <source>
        <dbReference type="ARBA" id="ARBA00022490"/>
    </source>
</evidence>
<dbReference type="SUPFAM" id="SSF50465">
    <property type="entry name" value="EF-Tu/eEF-1alpha/eIF2-gamma C-terminal domain"/>
    <property type="match status" value="1"/>
</dbReference>
<dbReference type="AlphaFoldDB" id="A0A1Y2HZC5"/>
<dbReference type="GO" id="GO:0003747">
    <property type="term" value="F:translation release factor activity"/>
    <property type="evidence" value="ECO:0007669"/>
    <property type="project" value="InterPro"/>
</dbReference>
<evidence type="ECO:0000256" key="5">
    <source>
        <dbReference type="ARBA" id="ARBA00022553"/>
    </source>
</evidence>
<dbReference type="Pfam" id="PF00009">
    <property type="entry name" value="GTP_EFTU"/>
    <property type="match status" value="1"/>
</dbReference>
<feature type="compositionally biased region" description="Low complexity" evidence="14">
    <location>
        <begin position="89"/>
        <end position="118"/>
    </location>
</feature>
<dbReference type="InterPro" id="IPR009000">
    <property type="entry name" value="Transl_B-barrel_sf"/>
</dbReference>
<keyword evidence="4" id="KW-0963">Cytoplasm</keyword>
<proteinExistence type="inferred from homology"/>
<dbReference type="InterPro" id="IPR003285">
    <property type="entry name" value="Sup35"/>
</dbReference>
<keyword evidence="16" id="KW-0378">Hydrolase</keyword>
<dbReference type="SUPFAM" id="SSF50447">
    <property type="entry name" value="Translation proteins"/>
    <property type="match status" value="1"/>
</dbReference>
<keyword evidence="6" id="KW-0677">Repeat</keyword>
<evidence type="ECO:0000256" key="3">
    <source>
        <dbReference type="ARBA" id="ARBA00015765"/>
    </source>
</evidence>
<keyword evidence="17" id="KW-1185">Reference proteome</keyword>
<dbReference type="Proteomes" id="UP000193411">
    <property type="component" value="Unassembled WGS sequence"/>
</dbReference>
<dbReference type="SUPFAM" id="SSF52540">
    <property type="entry name" value="P-loop containing nucleoside triphosphate hydrolases"/>
    <property type="match status" value="1"/>
</dbReference>
<dbReference type="PRINTS" id="PR01343">
    <property type="entry name" value="YEASTERF"/>
</dbReference>
<dbReference type="STRING" id="765915.A0A1Y2HZC5"/>